<dbReference type="CDD" id="cd23446">
    <property type="entry name" value="beta-trefoil_Ricin_1_3Gal43A"/>
    <property type="match status" value="1"/>
</dbReference>
<feature type="domain" description="Ricin B lectin" evidence="10">
    <location>
        <begin position="53"/>
        <end position="189"/>
    </location>
</feature>
<accession>A0A1C4W365</accession>
<reference evidence="11 12" key="1">
    <citation type="submission" date="2016-06" db="EMBL/GenBank/DDBJ databases">
        <authorList>
            <person name="Kjaerup R.B."/>
            <person name="Dalgaard T.S."/>
            <person name="Juul-Madsen H.R."/>
        </authorList>
    </citation>
    <scope>NUCLEOTIDE SEQUENCE [LARGE SCALE GENOMIC DNA]</scope>
    <source>
        <strain evidence="11 12">DSM 45626</strain>
    </source>
</reference>
<comment type="function">
    <text evidence="9">Involved in degradation of plant cell walls. Hydrolyzes the feruloyl-arabinose ester bond in arabinoxylans, and the feruloyl-galactose ester bond in pectin. Active against paranitrophenyl-acetate, methyl ferulate and wheat arabinoxylan.</text>
</comment>
<evidence type="ECO:0000313" key="11">
    <source>
        <dbReference type="EMBL" id="SCE90647.1"/>
    </source>
</evidence>
<dbReference type="AlphaFoldDB" id="A0A1C4W365"/>
<organism evidence="11 12">
    <name type="scientific">Micromonospora haikouensis</name>
    <dbReference type="NCBI Taxonomy" id="686309"/>
    <lineage>
        <taxon>Bacteria</taxon>
        <taxon>Bacillati</taxon>
        <taxon>Actinomycetota</taxon>
        <taxon>Actinomycetes</taxon>
        <taxon>Micromonosporales</taxon>
        <taxon>Micromonosporaceae</taxon>
        <taxon>Micromonospora</taxon>
    </lineage>
</organism>
<name>A0A1C4W365_9ACTN</name>
<dbReference type="SMART" id="SM00458">
    <property type="entry name" value="RICIN"/>
    <property type="match status" value="1"/>
</dbReference>
<evidence type="ECO:0000256" key="7">
    <source>
        <dbReference type="ARBA" id="ARBA00023277"/>
    </source>
</evidence>
<dbReference type="InterPro" id="IPR006311">
    <property type="entry name" value="TAT_signal"/>
</dbReference>
<dbReference type="PROSITE" id="PS51318">
    <property type="entry name" value="TAT"/>
    <property type="match status" value="1"/>
</dbReference>
<proteinExistence type="inferred from homology"/>
<evidence type="ECO:0000256" key="3">
    <source>
        <dbReference type="ARBA" id="ARBA00022525"/>
    </source>
</evidence>
<dbReference type="Pfam" id="PF14200">
    <property type="entry name" value="RicinB_lectin_2"/>
    <property type="match status" value="2"/>
</dbReference>
<evidence type="ECO:0000256" key="9">
    <source>
        <dbReference type="ARBA" id="ARBA00025250"/>
    </source>
</evidence>
<dbReference type="Gene3D" id="2.80.10.50">
    <property type="match status" value="3"/>
</dbReference>
<dbReference type="SUPFAM" id="SSF50370">
    <property type="entry name" value="Ricin B-like lectins"/>
    <property type="match status" value="1"/>
</dbReference>
<dbReference type="InterPro" id="IPR043595">
    <property type="entry name" value="FaeB/C/D"/>
</dbReference>
<comment type="subcellular location">
    <subcellularLocation>
        <location evidence="1">Secreted</location>
    </subcellularLocation>
</comment>
<dbReference type="PANTHER" id="PTHR38050">
    <property type="match status" value="1"/>
</dbReference>
<gene>
    <name evidence="11" type="ORF">GA0070558_11313</name>
</gene>
<keyword evidence="6" id="KW-0378">Hydrolase</keyword>
<evidence type="ECO:0000256" key="4">
    <source>
        <dbReference type="ARBA" id="ARBA00022651"/>
    </source>
</evidence>
<dbReference type="GO" id="GO:0045493">
    <property type="term" value="P:xylan catabolic process"/>
    <property type="evidence" value="ECO:0007669"/>
    <property type="project" value="UniProtKB-KW"/>
</dbReference>
<keyword evidence="8" id="KW-0624">Polysaccharide degradation</keyword>
<keyword evidence="4" id="KW-0858">Xylan degradation</keyword>
<dbReference type="GO" id="GO:0005576">
    <property type="term" value="C:extracellular region"/>
    <property type="evidence" value="ECO:0007669"/>
    <property type="project" value="UniProtKB-SubCell"/>
</dbReference>
<evidence type="ECO:0000256" key="1">
    <source>
        <dbReference type="ARBA" id="ARBA00004613"/>
    </source>
</evidence>
<protein>
    <submittedName>
        <fullName evidence="11">Poly(3-hydroxybutyrate) depolymerase</fullName>
    </submittedName>
</protein>
<keyword evidence="7" id="KW-0119">Carbohydrate metabolism</keyword>
<evidence type="ECO:0000256" key="5">
    <source>
        <dbReference type="ARBA" id="ARBA00022729"/>
    </source>
</evidence>
<evidence type="ECO:0000313" key="12">
    <source>
        <dbReference type="Proteomes" id="UP000199375"/>
    </source>
</evidence>
<evidence type="ECO:0000256" key="8">
    <source>
        <dbReference type="ARBA" id="ARBA00023326"/>
    </source>
</evidence>
<dbReference type="EMBL" id="FMCW01000013">
    <property type="protein sequence ID" value="SCE90647.1"/>
    <property type="molecule type" value="Genomic_DNA"/>
</dbReference>
<dbReference type="InterPro" id="IPR029058">
    <property type="entry name" value="AB_hydrolase_fold"/>
</dbReference>
<sequence>MVALAGLLSPASFRRRGWLARVTAAAAATVLVGGAVVAVNSTPAAAATVDTGAWYVLLNRNSNKALDLYNLATNDGARITQWTRNNGNQQQWQFVDSGGGYYRLKSRHSGKVLDVSGASTADGAAVVQWSDVNGTNQQFRLADSADGYVRLIARHSNKAVEIQNASTADGANVVQYADWNGSNQQWQLVRVDGGTTPTTPPPGNGTAGCGKAPGIASGTHTISSGGKNRTFILRIPANYNQNTPYRLVFGFHWWGGTAVDVDTGQTVDRNTWSYYGLQRLANNSTIFVAPQGIDNGWANAGGEDVTFVDNMLSRIEGALCVNPRQRFSIGFSYGGAMSFSLACSRPNIFRAVVVQSSPGTLSGCSGGTQPVAYLGVHGIGDNPASGRALRDRFVANNGCTPQSPREPSAGSLTHVVTTYSGCRSGYPVVWAAFDGGHIAAPQDGAGGDSGARTWVPATAWSFITQFQ</sequence>
<dbReference type="Gene3D" id="3.40.50.1820">
    <property type="entry name" value="alpha/beta hydrolase"/>
    <property type="match status" value="1"/>
</dbReference>
<dbReference type="RefSeq" id="WP_091279852.1">
    <property type="nucleotide sequence ID" value="NZ_FMCW01000013.1"/>
</dbReference>
<keyword evidence="3" id="KW-0964">Secreted</keyword>
<dbReference type="Proteomes" id="UP000199375">
    <property type="component" value="Unassembled WGS sequence"/>
</dbReference>
<dbReference type="ESTHER" id="9actn-a0a1c4w365">
    <property type="family name" value="FaeC"/>
</dbReference>
<dbReference type="SUPFAM" id="SSF53474">
    <property type="entry name" value="alpha/beta-Hydrolases"/>
    <property type="match status" value="1"/>
</dbReference>
<dbReference type="InterPro" id="IPR035992">
    <property type="entry name" value="Ricin_B-like_lectins"/>
</dbReference>
<evidence type="ECO:0000256" key="6">
    <source>
        <dbReference type="ARBA" id="ARBA00022801"/>
    </source>
</evidence>
<dbReference type="GO" id="GO:0030600">
    <property type="term" value="F:feruloyl esterase activity"/>
    <property type="evidence" value="ECO:0007669"/>
    <property type="project" value="InterPro"/>
</dbReference>
<dbReference type="PROSITE" id="PS50231">
    <property type="entry name" value="RICIN_B_LECTIN"/>
    <property type="match status" value="1"/>
</dbReference>
<keyword evidence="5" id="KW-0732">Signal</keyword>
<comment type="similarity">
    <text evidence="2">Belongs to the faeC family.</text>
</comment>
<evidence type="ECO:0000256" key="2">
    <source>
        <dbReference type="ARBA" id="ARBA00010278"/>
    </source>
</evidence>
<evidence type="ECO:0000259" key="10">
    <source>
        <dbReference type="SMART" id="SM00458"/>
    </source>
</evidence>
<dbReference type="PANTHER" id="PTHR38050:SF1">
    <property type="entry name" value="FERULOYL ESTERASE C"/>
    <property type="match status" value="1"/>
</dbReference>
<dbReference type="InterPro" id="IPR000772">
    <property type="entry name" value="Ricin_B_lectin"/>
</dbReference>